<dbReference type="Gene3D" id="3.40.30.10">
    <property type="entry name" value="Glutaredoxin"/>
    <property type="match status" value="3"/>
</dbReference>
<dbReference type="PANTHER" id="PTHR18929">
    <property type="entry name" value="PROTEIN DISULFIDE ISOMERASE"/>
    <property type="match status" value="1"/>
</dbReference>
<dbReference type="Pfam" id="PF13848">
    <property type="entry name" value="Thioredoxin_6"/>
    <property type="match status" value="1"/>
</dbReference>
<dbReference type="EC" id="5.3.4.1" evidence="4"/>
<dbReference type="SUPFAM" id="SSF52833">
    <property type="entry name" value="Thioredoxin-like"/>
    <property type="match status" value="3"/>
</dbReference>
<keyword evidence="6" id="KW-0677">Repeat</keyword>
<dbReference type="GO" id="GO:0003756">
    <property type="term" value="F:protein disulfide isomerase activity"/>
    <property type="evidence" value="ECO:0007669"/>
    <property type="project" value="UniProtKB-EC"/>
</dbReference>
<dbReference type="CDD" id="cd02981">
    <property type="entry name" value="PDI_b_family"/>
    <property type="match status" value="1"/>
</dbReference>
<dbReference type="GO" id="GO:0005788">
    <property type="term" value="C:endoplasmic reticulum lumen"/>
    <property type="evidence" value="ECO:0007669"/>
    <property type="project" value="UniProtKB-SubCell"/>
</dbReference>
<reference evidence="14" key="1">
    <citation type="submission" date="2015-06" db="UniProtKB">
        <authorList>
            <consortium name="EnsemblPlants"/>
        </authorList>
    </citation>
    <scope>IDENTIFICATION</scope>
</reference>
<evidence type="ECO:0000256" key="1">
    <source>
        <dbReference type="ARBA" id="ARBA00001182"/>
    </source>
</evidence>
<dbReference type="Pfam" id="PF00085">
    <property type="entry name" value="Thioredoxin"/>
    <property type="match status" value="1"/>
</dbReference>
<dbReference type="PROSITE" id="PS51352">
    <property type="entry name" value="THIOREDOXIN_2"/>
    <property type="match status" value="1"/>
</dbReference>
<evidence type="ECO:0000256" key="12">
    <source>
        <dbReference type="ARBA" id="ARBA00060135"/>
    </source>
</evidence>
<evidence type="ECO:0000256" key="9">
    <source>
        <dbReference type="ARBA" id="ARBA00023180"/>
    </source>
</evidence>
<evidence type="ECO:0000256" key="10">
    <source>
        <dbReference type="ARBA" id="ARBA00023235"/>
    </source>
</evidence>
<dbReference type="InterPro" id="IPR036249">
    <property type="entry name" value="Thioredoxin-like_sf"/>
</dbReference>
<sequence>MYQHLHSLVRARLWICEKLTVLEGFSWLALAVQHLRDDLEGLLPAMNPHAALQGPNSVLHTFSRIKYQAGQLKRAKTEIRFRAGVLATQVGTLDTLLKGQSDQMDPMNLCYSRKGNKKSGEAEAEYELTSVCQYHGFCKQQTLFLVSGPFFGPSKCGFLSLLVSRKCLIMHESHWNYITAVPFHRYTTQSNEGAHSDELAAASRLEESINFYQTSTPDVAKLFHIDTAAKRPSVVLLKKEEEKLTFYDGEFKASAIADFVSANKLPLILLFAVASESSKFLPIFKEGAKPFKGKLLFVFVELDNQEVGEPVADYFGITGQETTVHAYTGNEDAKKFFLDGEVSLEAIKDFAEGFLEDKLTPFYKSEPVPEPIYAPWCGHCQSLEPTYNKLAKHLRGVDSLVIAKMDGTANEHPHAKSDGYPTILFYPAGKKSFEPITFEGERTVVDMYKFIKKHASIPFKLKR</sequence>
<evidence type="ECO:0000313" key="14">
    <source>
        <dbReference type="EnsemblPlants" id="EMT28083"/>
    </source>
</evidence>
<dbReference type="PANTHER" id="PTHR18929:SF246">
    <property type="entry name" value="PROTEIN DISULFIDE ISOMERASE-LIKE 1-4"/>
    <property type="match status" value="1"/>
</dbReference>
<evidence type="ECO:0000259" key="13">
    <source>
        <dbReference type="PROSITE" id="PS51352"/>
    </source>
</evidence>
<protein>
    <recommendedName>
        <fullName evidence="4">protein disulfide-isomerase</fullName>
        <ecNumber evidence="4">5.3.4.1</ecNumber>
    </recommendedName>
</protein>
<dbReference type="AlphaFoldDB" id="M8C1Z8"/>
<keyword evidence="11" id="KW-0676">Redox-active center</keyword>
<dbReference type="InterPro" id="IPR013766">
    <property type="entry name" value="Thioredoxin_domain"/>
</dbReference>
<dbReference type="CDD" id="cd02995">
    <property type="entry name" value="PDI_a_PDI_a'_C"/>
    <property type="match status" value="1"/>
</dbReference>
<evidence type="ECO:0000256" key="4">
    <source>
        <dbReference type="ARBA" id="ARBA00012723"/>
    </source>
</evidence>
<evidence type="ECO:0000256" key="11">
    <source>
        <dbReference type="ARBA" id="ARBA00023284"/>
    </source>
</evidence>
<proteinExistence type="inferred from homology"/>
<keyword evidence="7" id="KW-0256">Endoplasmic reticulum</keyword>
<dbReference type="FunFam" id="3.40.30.10:FF:000042">
    <property type="entry name" value="protein disulfide-isomerase A2"/>
    <property type="match status" value="1"/>
</dbReference>
<comment type="catalytic activity">
    <reaction evidence="1">
        <text>Catalyzes the rearrangement of -S-S- bonds in proteins.</text>
        <dbReference type="EC" id="5.3.4.1"/>
    </reaction>
</comment>
<dbReference type="GO" id="GO:0034976">
    <property type="term" value="P:response to endoplasmic reticulum stress"/>
    <property type="evidence" value="ECO:0007669"/>
    <property type="project" value="TreeGrafter"/>
</dbReference>
<comment type="similarity">
    <text evidence="3">Belongs to the protein disulfide isomerase family.</text>
</comment>
<dbReference type="CDD" id="cd02982">
    <property type="entry name" value="PDI_b'_family"/>
    <property type="match status" value="1"/>
</dbReference>
<keyword evidence="10" id="KW-0413">Isomerase</keyword>
<dbReference type="GO" id="GO:0006457">
    <property type="term" value="P:protein folding"/>
    <property type="evidence" value="ECO:0007669"/>
    <property type="project" value="TreeGrafter"/>
</dbReference>
<dbReference type="EnsemblPlants" id="EMT28083">
    <property type="protein sequence ID" value="EMT28083"/>
    <property type="gene ID" value="F775_00484"/>
</dbReference>
<keyword evidence="8" id="KW-1015">Disulfide bond</keyword>
<evidence type="ECO:0000256" key="7">
    <source>
        <dbReference type="ARBA" id="ARBA00022824"/>
    </source>
</evidence>
<evidence type="ECO:0000256" key="5">
    <source>
        <dbReference type="ARBA" id="ARBA00022729"/>
    </source>
</evidence>
<feature type="domain" description="Thioredoxin" evidence="13">
    <location>
        <begin position="305"/>
        <end position="456"/>
    </location>
</feature>
<organism evidence="14">
    <name type="scientific">Aegilops tauschii</name>
    <name type="common">Tausch's goatgrass</name>
    <name type="synonym">Aegilops squarrosa</name>
    <dbReference type="NCBI Taxonomy" id="37682"/>
    <lineage>
        <taxon>Eukaryota</taxon>
        <taxon>Viridiplantae</taxon>
        <taxon>Streptophyta</taxon>
        <taxon>Embryophyta</taxon>
        <taxon>Tracheophyta</taxon>
        <taxon>Spermatophyta</taxon>
        <taxon>Magnoliopsida</taxon>
        <taxon>Liliopsida</taxon>
        <taxon>Poales</taxon>
        <taxon>Poaceae</taxon>
        <taxon>BOP clade</taxon>
        <taxon>Pooideae</taxon>
        <taxon>Triticodae</taxon>
        <taxon>Triticeae</taxon>
        <taxon>Triticinae</taxon>
        <taxon>Aegilops</taxon>
    </lineage>
</organism>
<comment type="function">
    <text evidence="12">Acts as a protein-folding catalyst that interacts with nascent polypeptides to catalyze the formation, isomerization, and reduction or oxidation of disulfide bonds. May play a role in storage protein biogenesis.</text>
</comment>
<keyword evidence="9" id="KW-0325">Glycoprotein</keyword>
<evidence type="ECO:0000256" key="3">
    <source>
        <dbReference type="ARBA" id="ARBA00006347"/>
    </source>
</evidence>
<accession>M8C1Z8</accession>
<dbReference type="FunFam" id="3.40.30.10:FF:000134">
    <property type="entry name" value="Protein disulfide-isomerase"/>
    <property type="match status" value="1"/>
</dbReference>
<evidence type="ECO:0000256" key="8">
    <source>
        <dbReference type="ARBA" id="ARBA00023157"/>
    </source>
</evidence>
<evidence type="ECO:0000256" key="2">
    <source>
        <dbReference type="ARBA" id="ARBA00004319"/>
    </source>
</evidence>
<comment type="subcellular location">
    <subcellularLocation>
        <location evidence="2">Endoplasmic reticulum lumen</location>
    </subcellularLocation>
</comment>
<keyword evidence="5" id="KW-0732">Signal</keyword>
<name>M8C1Z8_AEGTA</name>
<evidence type="ECO:0000256" key="6">
    <source>
        <dbReference type="ARBA" id="ARBA00022737"/>
    </source>
</evidence>